<accession>A0A348HHG7</accession>
<sequence length="118" mass="13312">MSHQENDADRYRQHYSEEGFWKKLASSSRKAGRKALNPALRMYYSARDPSTPRWAKTTLYGALGYFISPIDAIPDLTPVLGYTDDIGVMAAATAVVAVHITKEHIKKAEEQVERWLGK</sequence>
<feature type="domain" description="DUF1232" evidence="5">
    <location>
        <begin position="55"/>
        <end position="90"/>
    </location>
</feature>
<dbReference type="EMBL" id="AP018933">
    <property type="protein sequence ID" value="BBG31069.1"/>
    <property type="molecule type" value="Genomic_DNA"/>
</dbReference>
<dbReference type="GO" id="GO:0012505">
    <property type="term" value="C:endomembrane system"/>
    <property type="evidence" value="ECO:0007669"/>
    <property type="project" value="UniProtKB-SubCell"/>
</dbReference>
<dbReference type="RefSeq" id="WP_027706334.1">
    <property type="nucleotide sequence ID" value="NZ_AP018933.1"/>
</dbReference>
<dbReference type="KEGG" id="zpl:ZBT109_2337"/>
<protein>
    <submittedName>
        <fullName evidence="6">Uncharacterized conserved protein</fullName>
    </submittedName>
</protein>
<gene>
    <name evidence="6" type="ORF">ZBT109_2337</name>
</gene>
<organism evidence="6 7">
    <name type="scientific">Zymobacter palmae</name>
    <dbReference type="NCBI Taxonomy" id="33074"/>
    <lineage>
        <taxon>Bacteria</taxon>
        <taxon>Pseudomonadati</taxon>
        <taxon>Pseudomonadota</taxon>
        <taxon>Gammaproteobacteria</taxon>
        <taxon>Oceanospirillales</taxon>
        <taxon>Halomonadaceae</taxon>
        <taxon>Zymobacter group</taxon>
        <taxon>Zymobacter</taxon>
    </lineage>
</organism>
<reference evidence="6 7" key="1">
    <citation type="submission" date="2018-09" db="EMBL/GenBank/DDBJ databases">
        <title>Zymobacter palmae IAM14233 (=T109) whole genome analysis.</title>
        <authorList>
            <person name="Yanase H."/>
        </authorList>
    </citation>
    <scope>NUCLEOTIDE SEQUENCE [LARGE SCALE GENOMIC DNA]</scope>
    <source>
        <strain evidence="6 7">IAM14233</strain>
    </source>
</reference>
<keyword evidence="7" id="KW-1185">Reference proteome</keyword>
<comment type="subcellular location">
    <subcellularLocation>
        <location evidence="1">Endomembrane system</location>
        <topology evidence="1">Multi-pass membrane protein</topology>
    </subcellularLocation>
</comment>
<dbReference type="Pfam" id="PF06803">
    <property type="entry name" value="DUF1232"/>
    <property type="match status" value="1"/>
</dbReference>
<name>A0A348HHG7_9GAMM</name>
<keyword evidence="4" id="KW-0472">Membrane</keyword>
<dbReference type="AlphaFoldDB" id="A0A348HHG7"/>
<dbReference type="PIRSF" id="PIRSF031804">
    <property type="entry name" value="UCP031804"/>
    <property type="match status" value="1"/>
</dbReference>
<evidence type="ECO:0000256" key="3">
    <source>
        <dbReference type="ARBA" id="ARBA00022989"/>
    </source>
</evidence>
<evidence type="ECO:0000313" key="6">
    <source>
        <dbReference type="EMBL" id="BBG31069.1"/>
    </source>
</evidence>
<evidence type="ECO:0000259" key="5">
    <source>
        <dbReference type="Pfam" id="PF06803"/>
    </source>
</evidence>
<evidence type="ECO:0000256" key="2">
    <source>
        <dbReference type="ARBA" id="ARBA00022692"/>
    </source>
</evidence>
<dbReference type="InterPro" id="IPR016983">
    <property type="entry name" value="UCP031804"/>
</dbReference>
<proteinExistence type="predicted"/>
<dbReference type="STRING" id="1123510.GCA_000620025_01887"/>
<evidence type="ECO:0000313" key="7">
    <source>
        <dbReference type="Proteomes" id="UP000267342"/>
    </source>
</evidence>
<keyword evidence="2" id="KW-0812">Transmembrane</keyword>
<dbReference type="OrthoDB" id="9804184at2"/>
<dbReference type="InterPro" id="IPR010652">
    <property type="entry name" value="DUF1232"/>
</dbReference>
<dbReference type="Proteomes" id="UP000267342">
    <property type="component" value="Chromosome"/>
</dbReference>
<evidence type="ECO:0000256" key="4">
    <source>
        <dbReference type="ARBA" id="ARBA00023136"/>
    </source>
</evidence>
<evidence type="ECO:0000256" key="1">
    <source>
        <dbReference type="ARBA" id="ARBA00004127"/>
    </source>
</evidence>
<keyword evidence="3" id="KW-1133">Transmembrane helix</keyword>